<comment type="caution">
    <text evidence="1">The sequence shown here is derived from an EMBL/GenBank/DDBJ whole genome shotgun (WGS) entry which is preliminary data.</text>
</comment>
<dbReference type="Proteomes" id="UP000663848">
    <property type="component" value="Unassembled WGS sequence"/>
</dbReference>
<dbReference type="EMBL" id="CAJOBR010026973">
    <property type="protein sequence ID" value="CAF4973944.1"/>
    <property type="molecule type" value="Genomic_DNA"/>
</dbReference>
<reference evidence="1" key="1">
    <citation type="submission" date="2021-02" db="EMBL/GenBank/DDBJ databases">
        <authorList>
            <person name="Nowell W R."/>
        </authorList>
    </citation>
    <scope>NUCLEOTIDE SEQUENCE</scope>
</reference>
<organism evidence="1 2">
    <name type="scientific">Rotaria socialis</name>
    <dbReference type="NCBI Taxonomy" id="392032"/>
    <lineage>
        <taxon>Eukaryota</taxon>
        <taxon>Metazoa</taxon>
        <taxon>Spiralia</taxon>
        <taxon>Gnathifera</taxon>
        <taxon>Rotifera</taxon>
        <taxon>Eurotatoria</taxon>
        <taxon>Bdelloidea</taxon>
        <taxon>Philodinida</taxon>
        <taxon>Philodinidae</taxon>
        <taxon>Rotaria</taxon>
    </lineage>
</organism>
<name>A0A821Z1I4_9BILA</name>
<gene>
    <name evidence="1" type="ORF">QYT958_LOCUS35489</name>
</gene>
<dbReference type="AlphaFoldDB" id="A0A821Z1I4"/>
<evidence type="ECO:0000313" key="1">
    <source>
        <dbReference type="EMBL" id="CAF4973944.1"/>
    </source>
</evidence>
<proteinExistence type="predicted"/>
<sequence length="133" mass="15558">MNQTTYKPQDSRSIDTNIVFVPIRSSYCQTDTLNNDLPTINVDLSQSEKTINLSEQLTDKVHHRLHEPLMLMNREMLCRQNRASFYSTIPSGMRTPLIKLEKTNDWGSKVENQFRINTFVEKFECYTDAYKST</sequence>
<protein>
    <submittedName>
        <fullName evidence="1">Uncharacterized protein</fullName>
    </submittedName>
</protein>
<evidence type="ECO:0000313" key="2">
    <source>
        <dbReference type="Proteomes" id="UP000663848"/>
    </source>
</evidence>
<accession>A0A821Z1I4</accession>